<reference evidence="1" key="1">
    <citation type="submission" date="2022-04" db="EMBL/GenBank/DDBJ databases">
        <title>Carnegiea gigantea Genome sequencing and assembly v2.</title>
        <authorList>
            <person name="Copetti D."/>
            <person name="Sanderson M.J."/>
            <person name="Burquez A."/>
            <person name="Wojciechowski M.F."/>
        </authorList>
    </citation>
    <scope>NUCLEOTIDE SEQUENCE</scope>
    <source>
        <strain evidence="1">SGP5-SGP5p</strain>
        <tissue evidence="1">Aerial part</tissue>
    </source>
</reference>
<sequence length="167" mass="18662">MVRKDFKKTLPECSGLAMALAPKGPSSPLTRNLSRSGQLLGNSQSWDFVLDAGYHSIDGLLFLSELPDPRASWRERLKSRLSPQFWLANIGLASRPFLKEVETEESTFKPTLIPSFPDFQANKRRQEMIKNSNPIRLACKVGANQCSETGIPKAWVQICEAKKDSPT</sequence>
<name>A0A9Q1K326_9CARY</name>
<keyword evidence="2" id="KW-1185">Reference proteome</keyword>
<comment type="caution">
    <text evidence="1">The sequence shown here is derived from an EMBL/GenBank/DDBJ whole genome shotgun (WGS) entry which is preliminary data.</text>
</comment>
<protein>
    <submittedName>
        <fullName evidence="1">Uncharacterized protein</fullName>
    </submittedName>
</protein>
<evidence type="ECO:0000313" key="2">
    <source>
        <dbReference type="Proteomes" id="UP001153076"/>
    </source>
</evidence>
<dbReference type="AlphaFoldDB" id="A0A9Q1K326"/>
<gene>
    <name evidence="1" type="ORF">Cgig2_010044</name>
</gene>
<evidence type="ECO:0000313" key="1">
    <source>
        <dbReference type="EMBL" id="KAJ8435497.1"/>
    </source>
</evidence>
<dbReference type="EMBL" id="JAKOGI010000409">
    <property type="protein sequence ID" value="KAJ8435497.1"/>
    <property type="molecule type" value="Genomic_DNA"/>
</dbReference>
<proteinExistence type="predicted"/>
<accession>A0A9Q1K326</accession>
<organism evidence="1 2">
    <name type="scientific">Carnegiea gigantea</name>
    <dbReference type="NCBI Taxonomy" id="171969"/>
    <lineage>
        <taxon>Eukaryota</taxon>
        <taxon>Viridiplantae</taxon>
        <taxon>Streptophyta</taxon>
        <taxon>Embryophyta</taxon>
        <taxon>Tracheophyta</taxon>
        <taxon>Spermatophyta</taxon>
        <taxon>Magnoliopsida</taxon>
        <taxon>eudicotyledons</taxon>
        <taxon>Gunneridae</taxon>
        <taxon>Pentapetalae</taxon>
        <taxon>Caryophyllales</taxon>
        <taxon>Cactineae</taxon>
        <taxon>Cactaceae</taxon>
        <taxon>Cactoideae</taxon>
        <taxon>Echinocereeae</taxon>
        <taxon>Carnegiea</taxon>
    </lineage>
</organism>
<dbReference type="Proteomes" id="UP001153076">
    <property type="component" value="Unassembled WGS sequence"/>
</dbReference>